<accession>A0A2P8D356</accession>
<dbReference type="SUPFAM" id="SSF52172">
    <property type="entry name" value="CheY-like"/>
    <property type="match status" value="1"/>
</dbReference>
<name>A0A2P8D356_9BACT</name>
<dbReference type="RefSeq" id="WP_106523545.1">
    <property type="nucleotide sequence ID" value="NZ_PYGD01000005.1"/>
</dbReference>
<comment type="caution">
    <text evidence="4">The sequence shown here is derived from an EMBL/GenBank/DDBJ whole genome shotgun (WGS) entry which is preliminary data.</text>
</comment>
<dbReference type="PROSITE" id="PS50930">
    <property type="entry name" value="HTH_LYTTR"/>
    <property type="match status" value="1"/>
</dbReference>
<dbReference type="Pfam" id="PF00072">
    <property type="entry name" value="Response_reg"/>
    <property type="match status" value="1"/>
</dbReference>
<keyword evidence="5" id="KW-1185">Reference proteome</keyword>
<dbReference type="AlphaFoldDB" id="A0A2P8D356"/>
<dbReference type="SMART" id="SM00448">
    <property type="entry name" value="REC"/>
    <property type="match status" value="1"/>
</dbReference>
<dbReference type="Gene3D" id="3.40.50.2300">
    <property type="match status" value="1"/>
</dbReference>
<dbReference type="OrthoDB" id="2168082at2"/>
<dbReference type="PROSITE" id="PS50110">
    <property type="entry name" value="RESPONSE_REGULATORY"/>
    <property type="match status" value="1"/>
</dbReference>
<dbReference type="PANTHER" id="PTHR37299:SF1">
    <property type="entry name" value="STAGE 0 SPORULATION PROTEIN A HOMOLOG"/>
    <property type="match status" value="1"/>
</dbReference>
<dbReference type="InterPro" id="IPR007492">
    <property type="entry name" value="LytTR_DNA-bd_dom"/>
</dbReference>
<sequence length="255" mass="29294">MNILIIEDEPRTAKSLEKIITEVRTDAAITGLYQSVESSVKALAQNPPVDLIFMDIQLADGLSFEIFKQVTVSCPVIFCTAFDEYAIEAFRQNGIDYILKPFSQQDIAEAFRKADALKSFYQQKAAPAPDFSELISRLGGPAGKTSFLVFHDQKYMTVATEEIAFFYVSYNATCIKCFDKKEYVISQSLDQIAAQVSAKQFFRVNRQYLVNFKAIKEIEHYFMRKLYIKLVIDTKEKLLVNKEKAPRFFAWMEDR</sequence>
<reference evidence="4 5" key="1">
    <citation type="submission" date="2018-03" db="EMBL/GenBank/DDBJ databases">
        <title>Genomic Encyclopedia of Type Strains, Phase III (KMG-III): the genomes of soil and plant-associated and newly described type strains.</title>
        <authorList>
            <person name="Whitman W."/>
        </authorList>
    </citation>
    <scope>NUCLEOTIDE SEQUENCE [LARGE SCALE GENOMIC DNA]</scope>
    <source>
        <strain evidence="4 5">CGMCC 1.12700</strain>
    </source>
</reference>
<evidence type="ECO:0000259" key="3">
    <source>
        <dbReference type="PROSITE" id="PS50930"/>
    </source>
</evidence>
<feature type="domain" description="Response regulatory" evidence="2">
    <location>
        <begin position="2"/>
        <end position="115"/>
    </location>
</feature>
<dbReference type="InterPro" id="IPR046947">
    <property type="entry name" value="LytR-like"/>
</dbReference>
<evidence type="ECO:0000313" key="5">
    <source>
        <dbReference type="Proteomes" id="UP000240572"/>
    </source>
</evidence>
<dbReference type="InterPro" id="IPR011006">
    <property type="entry name" value="CheY-like_superfamily"/>
</dbReference>
<dbReference type="Proteomes" id="UP000240572">
    <property type="component" value="Unassembled WGS sequence"/>
</dbReference>
<evidence type="ECO:0000313" key="4">
    <source>
        <dbReference type="EMBL" id="PSK91654.1"/>
    </source>
</evidence>
<dbReference type="InterPro" id="IPR001789">
    <property type="entry name" value="Sig_transdc_resp-reg_receiver"/>
</dbReference>
<dbReference type="GO" id="GO:0003677">
    <property type="term" value="F:DNA binding"/>
    <property type="evidence" value="ECO:0007669"/>
    <property type="project" value="InterPro"/>
</dbReference>
<evidence type="ECO:0000256" key="1">
    <source>
        <dbReference type="PROSITE-ProRule" id="PRU00169"/>
    </source>
</evidence>
<dbReference type="Pfam" id="PF04397">
    <property type="entry name" value="LytTR"/>
    <property type="match status" value="1"/>
</dbReference>
<gene>
    <name evidence="4" type="ORF">B0I18_105239</name>
</gene>
<feature type="domain" description="HTH LytTR-type" evidence="3">
    <location>
        <begin position="147"/>
        <end position="219"/>
    </location>
</feature>
<dbReference type="SMART" id="SM00850">
    <property type="entry name" value="LytTR"/>
    <property type="match status" value="1"/>
</dbReference>
<evidence type="ECO:0000259" key="2">
    <source>
        <dbReference type="PROSITE" id="PS50110"/>
    </source>
</evidence>
<keyword evidence="1" id="KW-0597">Phosphoprotein</keyword>
<dbReference type="GO" id="GO:0000156">
    <property type="term" value="F:phosphorelay response regulator activity"/>
    <property type="evidence" value="ECO:0007669"/>
    <property type="project" value="InterPro"/>
</dbReference>
<dbReference type="Gene3D" id="2.40.50.1020">
    <property type="entry name" value="LytTr DNA-binding domain"/>
    <property type="match status" value="1"/>
</dbReference>
<dbReference type="PANTHER" id="PTHR37299">
    <property type="entry name" value="TRANSCRIPTIONAL REGULATOR-RELATED"/>
    <property type="match status" value="1"/>
</dbReference>
<feature type="modified residue" description="4-aspartylphosphate" evidence="1">
    <location>
        <position position="55"/>
    </location>
</feature>
<proteinExistence type="predicted"/>
<dbReference type="EMBL" id="PYGD01000005">
    <property type="protein sequence ID" value="PSK91654.1"/>
    <property type="molecule type" value="Genomic_DNA"/>
</dbReference>
<organism evidence="4 5">
    <name type="scientific">Taibaiella chishuiensis</name>
    <dbReference type="NCBI Taxonomy" id="1434707"/>
    <lineage>
        <taxon>Bacteria</taxon>
        <taxon>Pseudomonadati</taxon>
        <taxon>Bacteroidota</taxon>
        <taxon>Chitinophagia</taxon>
        <taxon>Chitinophagales</taxon>
        <taxon>Chitinophagaceae</taxon>
        <taxon>Taibaiella</taxon>
    </lineage>
</organism>
<protein>
    <submittedName>
        <fullName evidence="4">LytTR family two component transcriptional regulator</fullName>
    </submittedName>
</protein>